<proteinExistence type="predicted"/>
<dbReference type="Pfam" id="PF14269">
    <property type="entry name" value="Arylsulfotran_2"/>
    <property type="match status" value="1"/>
</dbReference>
<evidence type="ECO:0000256" key="1">
    <source>
        <dbReference type="SAM" id="MobiDB-lite"/>
    </source>
</evidence>
<dbReference type="SUPFAM" id="SSF50998">
    <property type="entry name" value="Quinoprotein alcohol dehydrogenase-like"/>
    <property type="match status" value="1"/>
</dbReference>
<evidence type="ECO:0000256" key="2">
    <source>
        <dbReference type="SAM" id="SignalP"/>
    </source>
</evidence>
<feature type="region of interest" description="Disordered" evidence="1">
    <location>
        <begin position="508"/>
        <end position="535"/>
    </location>
</feature>
<keyword evidence="2" id="KW-0732">Signal</keyword>
<name>A0AAW0CEJ1_9AGAR</name>
<organism evidence="3 4">
    <name type="scientific">Paramarasmius palmivorus</name>
    <dbReference type="NCBI Taxonomy" id="297713"/>
    <lineage>
        <taxon>Eukaryota</taxon>
        <taxon>Fungi</taxon>
        <taxon>Dikarya</taxon>
        <taxon>Basidiomycota</taxon>
        <taxon>Agaricomycotina</taxon>
        <taxon>Agaricomycetes</taxon>
        <taxon>Agaricomycetidae</taxon>
        <taxon>Agaricales</taxon>
        <taxon>Marasmiineae</taxon>
        <taxon>Marasmiaceae</taxon>
        <taxon>Paramarasmius</taxon>
    </lineage>
</organism>
<protein>
    <recommendedName>
        <fullName evidence="5">ASST-domain-containing protein</fullName>
    </recommendedName>
</protein>
<feature type="chain" id="PRO_5043552964" description="ASST-domain-containing protein" evidence="2">
    <location>
        <begin position="22"/>
        <end position="558"/>
    </location>
</feature>
<dbReference type="AlphaFoldDB" id="A0AAW0CEJ1"/>
<keyword evidence="4" id="KW-1185">Reference proteome</keyword>
<reference evidence="3 4" key="1">
    <citation type="submission" date="2024-01" db="EMBL/GenBank/DDBJ databases">
        <title>A draft genome for a cacao thread blight-causing isolate of Paramarasmius palmivorus.</title>
        <authorList>
            <person name="Baruah I.K."/>
            <person name="Bukari Y."/>
            <person name="Amoako-Attah I."/>
            <person name="Meinhardt L.W."/>
            <person name="Bailey B.A."/>
            <person name="Cohen S.P."/>
        </authorList>
    </citation>
    <scope>NUCLEOTIDE SEQUENCE [LARGE SCALE GENOMIC DNA]</scope>
    <source>
        <strain evidence="3 4">GH-12</strain>
    </source>
</reference>
<comment type="caution">
    <text evidence="3">The sequence shown here is derived from an EMBL/GenBank/DDBJ whole genome shotgun (WGS) entry which is preliminary data.</text>
</comment>
<sequence>MKCLSTRRSLLLSSLVSLACAERAFIENSDYESGALGPSPAQSFQSTGFQPVQWNVVNEGDSTASKQDSSGMIFMAPRGTSVAQPGGVISNQDGTMVWSASDFGESMTFHKVTYKNKDHLLLWTGEFSLSGYGFGHNLLLNQSYDVVANFTTVNLDGVLSDFHDIVITNKNTAIMTAYVTASRDLSPFQGPNPGFILGGVFQEIDIASGKEIFTWNSLDHVDPSEGFASPGVSGTSEEPWDYFHINSIDKDSSGNYLISARHTHTLYYVDGSSGNILWRIGGTLNNFTIGDGAWFSWQHDARWHGNNRISVFDNAASDFAVNGPTARGLILNVDTSNMTVSLAQQMLPFVQNVSTSQGNVQLLDNGNVQIGWGSRPYFSEYDSNGNMLNAVHFGVGDVQSYRVYLQSWTGRPRTTPSLGFSLGVGSDITEVGASWNGATEIASWELFGSTADSPQEGISLNTTSKTDFETAITYSGSTQYTYFQVAAKNAQGQYLAFSDFQSKDGNRVAAAANQTADAPPLDGESPPPSSSGNANGAAALRPAVFLSAVVGVGVGLWS</sequence>
<feature type="compositionally biased region" description="Low complexity" evidence="1">
    <location>
        <begin position="509"/>
        <end position="535"/>
    </location>
</feature>
<dbReference type="EMBL" id="JAYKXP010000046">
    <property type="protein sequence ID" value="KAK7037526.1"/>
    <property type="molecule type" value="Genomic_DNA"/>
</dbReference>
<dbReference type="PANTHER" id="PTHR35340">
    <property type="entry name" value="PQQ ENZYME REPEAT PROTEIN-RELATED"/>
    <property type="match status" value="1"/>
</dbReference>
<accession>A0AAW0CEJ1</accession>
<gene>
    <name evidence="3" type="ORF">VNI00_011018</name>
</gene>
<dbReference type="PANTHER" id="PTHR35340:SF5">
    <property type="entry name" value="ASST-DOMAIN-CONTAINING PROTEIN"/>
    <property type="match status" value="1"/>
</dbReference>
<evidence type="ECO:0000313" key="3">
    <source>
        <dbReference type="EMBL" id="KAK7037526.1"/>
    </source>
</evidence>
<evidence type="ECO:0000313" key="4">
    <source>
        <dbReference type="Proteomes" id="UP001383192"/>
    </source>
</evidence>
<dbReference type="InterPro" id="IPR053143">
    <property type="entry name" value="Arylsulfate_ST"/>
</dbReference>
<dbReference type="Proteomes" id="UP001383192">
    <property type="component" value="Unassembled WGS sequence"/>
</dbReference>
<dbReference type="InterPro" id="IPR011047">
    <property type="entry name" value="Quinoprotein_ADH-like_sf"/>
</dbReference>
<dbReference type="PROSITE" id="PS51257">
    <property type="entry name" value="PROKAR_LIPOPROTEIN"/>
    <property type="match status" value="1"/>
</dbReference>
<evidence type="ECO:0008006" key="5">
    <source>
        <dbReference type="Google" id="ProtNLM"/>
    </source>
</evidence>
<feature type="signal peptide" evidence="2">
    <location>
        <begin position="1"/>
        <end position="21"/>
    </location>
</feature>
<dbReference type="InterPro" id="IPR039535">
    <property type="entry name" value="ASST-like"/>
</dbReference>